<accession>A0A645A0S5</accession>
<comment type="subcellular location">
    <subcellularLocation>
        <location evidence="1">Cell membrane</location>
        <topology evidence="1">Multi-pass membrane protein</topology>
    </subcellularLocation>
</comment>
<dbReference type="PANTHER" id="PTHR30489">
    <property type="entry name" value="LIPOPROTEIN-RELEASING SYSTEM TRANSMEMBRANE PROTEIN LOLE"/>
    <property type="match status" value="1"/>
</dbReference>
<organism evidence="8">
    <name type="scientific">bioreactor metagenome</name>
    <dbReference type="NCBI Taxonomy" id="1076179"/>
    <lineage>
        <taxon>unclassified sequences</taxon>
        <taxon>metagenomes</taxon>
        <taxon>ecological metagenomes</taxon>
    </lineage>
</organism>
<evidence type="ECO:0000256" key="4">
    <source>
        <dbReference type="ARBA" id="ARBA00022989"/>
    </source>
</evidence>
<evidence type="ECO:0000256" key="1">
    <source>
        <dbReference type="ARBA" id="ARBA00004651"/>
    </source>
</evidence>
<gene>
    <name evidence="8" type="ORF">SDC9_93485</name>
</gene>
<dbReference type="InterPro" id="IPR003838">
    <property type="entry name" value="ABC3_permease_C"/>
</dbReference>
<feature type="transmembrane region" description="Helical" evidence="6">
    <location>
        <begin position="57"/>
        <end position="83"/>
    </location>
</feature>
<keyword evidence="5 6" id="KW-0472">Membrane</keyword>
<protein>
    <recommendedName>
        <fullName evidence="7">ABC3 transporter permease C-terminal domain-containing protein</fullName>
    </recommendedName>
</protein>
<dbReference type="InterPro" id="IPR051447">
    <property type="entry name" value="Lipoprotein-release_system"/>
</dbReference>
<dbReference type="GO" id="GO:0098797">
    <property type="term" value="C:plasma membrane protein complex"/>
    <property type="evidence" value="ECO:0007669"/>
    <property type="project" value="TreeGrafter"/>
</dbReference>
<feature type="domain" description="ABC3 transporter permease C-terminal" evidence="7">
    <location>
        <begin position="61"/>
        <end position="190"/>
    </location>
</feature>
<evidence type="ECO:0000313" key="8">
    <source>
        <dbReference type="EMBL" id="MPM46779.1"/>
    </source>
</evidence>
<keyword evidence="4 6" id="KW-1133">Transmembrane helix</keyword>
<keyword evidence="3 6" id="KW-0812">Transmembrane</keyword>
<keyword evidence="2" id="KW-1003">Cell membrane</keyword>
<feature type="transmembrane region" description="Helical" evidence="6">
    <location>
        <begin position="153"/>
        <end position="180"/>
    </location>
</feature>
<name>A0A645A0S5_9ZZZZ</name>
<evidence type="ECO:0000256" key="3">
    <source>
        <dbReference type="ARBA" id="ARBA00022692"/>
    </source>
</evidence>
<dbReference type="PANTHER" id="PTHR30489:SF0">
    <property type="entry name" value="LIPOPROTEIN-RELEASING SYSTEM TRANSMEMBRANE PROTEIN LOLE"/>
    <property type="match status" value="1"/>
</dbReference>
<evidence type="ECO:0000256" key="5">
    <source>
        <dbReference type="ARBA" id="ARBA00023136"/>
    </source>
</evidence>
<dbReference type="EMBL" id="VSSQ01011412">
    <property type="protein sequence ID" value="MPM46779.1"/>
    <property type="molecule type" value="Genomic_DNA"/>
</dbReference>
<feature type="transmembrane region" description="Helical" evidence="6">
    <location>
        <begin position="104"/>
        <end position="133"/>
    </location>
</feature>
<dbReference type="AlphaFoldDB" id="A0A645A0S5"/>
<evidence type="ECO:0000256" key="2">
    <source>
        <dbReference type="ARBA" id="ARBA00022475"/>
    </source>
</evidence>
<proteinExistence type="predicted"/>
<evidence type="ECO:0000256" key="6">
    <source>
        <dbReference type="SAM" id="Phobius"/>
    </source>
</evidence>
<comment type="caution">
    <text evidence="8">The sequence shown here is derived from an EMBL/GenBank/DDBJ whole genome shotgun (WGS) entry which is preliminary data.</text>
</comment>
<dbReference type="GO" id="GO:0044874">
    <property type="term" value="P:lipoprotein localization to outer membrane"/>
    <property type="evidence" value="ECO:0007669"/>
    <property type="project" value="TreeGrafter"/>
</dbReference>
<evidence type="ECO:0000259" key="7">
    <source>
        <dbReference type="Pfam" id="PF02687"/>
    </source>
</evidence>
<sequence length="197" mass="21964">MEGQVQEILLLTEDGYKERDVASSVKELLQTELSLETETKAWKDLNAMYSLLSIAKFIYYVMGAIFFVLGSTVIINTTMMVIYERMREIGTLGALGMQGKELTRLFLLEGSFISIMGSTLGTIAGLIIVFILSKVGLNFTEAMSGVDMEISSILYPQVNFFIALFVWVYAIIIASLSTLIPSRRASKIQIVEALRYV</sequence>
<dbReference type="Pfam" id="PF02687">
    <property type="entry name" value="FtsX"/>
    <property type="match status" value="1"/>
</dbReference>
<reference evidence="8" key="1">
    <citation type="submission" date="2019-08" db="EMBL/GenBank/DDBJ databases">
        <authorList>
            <person name="Kucharzyk K."/>
            <person name="Murdoch R.W."/>
            <person name="Higgins S."/>
            <person name="Loffler F."/>
        </authorList>
    </citation>
    <scope>NUCLEOTIDE SEQUENCE</scope>
</reference>